<dbReference type="SUPFAM" id="SSF55159">
    <property type="entry name" value="eIF1-like"/>
    <property type="match status" value="1"/>
</dbReference>
<dbReference type="GO" id="GO:0002188">
    <property type="term" value="P:translation reinitiation"/>
    <property type="evidence" value="ECO:0007669"/>
    <property type="project" value="TreeGrafter"/>
</dbReference>
<evidence type="ECO:0000256" key="1">
    <source>
        <dbReference type="ARBA" id="ARBA00005422"/>
    </source>
</evidence>
<dbReference type="InterPro" id="IPR001950">
    <property type="entry name" value="SUI1"/>
</dbReference>
<gene>
    <name evidence="5" type="ORF">DCP75_03315</name>
</gene>
<accession>A0A3C1KJ67</accession>
<sequence length="77" mass="8239">MVRLHRETKGRGGKAVTLIRGLPLQGDELKSLAKALKQKCGVGGAVKDDAVEIQGDQRELLKAELEKRGFTVKIAGG</sequence>
<evidence type="ECO:0000313" key="5">
    <source>
        <dbReference type="EMBL" id="HAN26747.1"/>
    </source>
</evidence>
<dbReference type="InterPro" id="IPR050318">
    <property type="entry name" value="DENR/SUI1_TIF"/>
</dbReference>
<dbReference type="InterPro" id="IPR036877">
    <property type="entry name" value="SUI1_dom_sf"/>
</dbReference>
<dbReference type="CDD" id="cd11567">
    <property type="entry name" value="YciH_like"/>
    <property type="match status" value="1"/>
</dbReference>
<evidence type="ECO:0000256" key="2">
    <source>
        <dbReference type="ARBA" id="ARBA00022845"/>
    </source>
</evidence>
<evidence type="ECO:0000256" key="3">
    <source>
        <dbReference type="ARBA" id="ARBA00022917"/>
    </source>
</evidence>
<dbReference type="Pfam" id="PF01253">
    <property type="entry name" value="SUI1"/>
    <property type="match status" value="1"/>
</dbReference>
<comment type="caution">
    <text evidence="5">The sequence shown here is derived from an EMBL/GenBank/DDBJ whole genome shotgun (WGS) entry which is preliminary data.</text>
</comment>
<dbReference type="GO" id="GO:0003729">
    <property type="term" value="F:mRNA binding"/>
    <property type="evidence" value="ECO:0007669"/>
    <property type="project" value="TreeGrafter"/>
</dbReference>
<dbReference type="AlphaFoldDB" id="A0A3C1KJ67"/>
<keyword evidence="3" id="KW-0648">Protein biosynthesis</keyword>
<dbReference type="PIRSF" id="PIRSF037511">
    <property type="entry name" value="Transl_init_SUI1_pro"/>
    <property type="match status" value="1"/>
</dbReference>
<dbReference type="InterPro" id="IPR005872">
    <property type="entry name" value="SUI1_arc_bac"/>
</dbReference>
<comment type="similarity">
    <text evidence="1">Belongs to the SUI1 family.</text>
</comment>
<keyword evidence="2" id="KW-0810">Translation regulation</keyword>
<dbReference type="PANTHER" id="PTHR12789:SF0">
    <property type="entry name" value="DENSITY-REGULATED PROTEIN"/>
    <property type="match status" value="1"/>
</dbReference>
<dbReference type="PANTHER" id="PTHR12789">
    <property type="entry name" value="DENSITY-REGULATED PROTEIN HOMOLOG"/>
    <property type="match status" value="1"/>
</dbReference>
<evidence type="ECO:0000313" key="6">
    <source>
        <dbReference type="Proteomes" id="UP000259273"/>
    </source>
</evidence>
<reference evidence="5 6" key="1">
    <citation type="journal article" date="2018" name="Nat. Biotechnol.">
        <title>A standardized bacterial taxonomy based on genome phylogeny substantially revises the tree of life.</title>
        <authorList>
            <person name="Parks D.H."/>
            <person name="Chuvochina M."/>
            <person name="Waite D.W."/>
            <person name="Rinke C."/>
            <person name="Skarshewski A."/>
            <person name="Chaumeil P.A."/>
            <person name="Hugenholtz P."/>
        </authorList>
    </citation>
    <scope>NUCLEOTIDE SEQUENCE [LARGE SCALE GENOMIC DNA]</scope>
    <source>
        <strain evidence="5">UBA9158</strain>
    </source>
</reference>
<dbReference type="Gene3D" id="3.30.780.10">
    <property type="entry name" value="SUI1-like domain"/>
    <property type="match status" value="1"/>
</dbReference>
<feature type="domain" description="SUI1" evidence="4">
    <location>
        <begin position="6"/>
        <end position="69"/>
    </location>
</feature>
<dbReference type="PROSITE" id="PS50296">
    <property type="entry name" value="SUI1"/>
    <property type="match status" value="1"/>
</dbReference>
<dbReference type="Proteomes" id="UP000259273">
    <property type="component" value="Unassembled WGS sequence"/>
</dbReference>
<proteinExistence type="inferred from homology"/>
<dbReference type="GO" id="GO:0006417">
    <property type="term" value="P:regulation of translation"/>
    <property type="evidence" value="ECO:0007669"/>
    <property type="project" value="UniProtKB-KW"/>
</dbReference>
<dbReference type="GO" id="GO:0003743">
    <property type="term" value="F:translation initiation factor activity"/>
    <property type="evidence" value="ECO:0007669"/>
    <property type="project" value="InterPro"/>
</dbReference>
<organism evidence="5 6">
    <name type="scientific">Haliea salexigens</name>
    <dbReference type="NCBI Taxonomy" id="287487"/>
    <lineage>
        <taxon>Bacteria</taxon>
        <taxon>Pseudomonadati</taxon>
        <taxon>Pseudomonadota</taxon>
        <taxon>Gammaproteobacteria</taxon>
        <taxon>Cellvibrionales</taxon>
        <taxon>Halieaceae</taxon>
        <taxon>Haliea</taxon>
    </lineage>
</organism>
<protein>
    <submittedName>
        <fullName evidence="5">Stress response translation initiation inhibitor YciH</fullName>
    </submittedName>
</protein>
<dbReference type="GO" id="GO:0001731">
    <property type="term" value="P:formation of translation preinitiation complex"/>
    <property type="evidence" value="ECO:0007669"/>
    <property type="project" value="TreeGrafter"/>
</dbReference>
<dbReference type="STRING" id="1121937.GCA_000423125_01595"/>
<dbReference type="EMBL" id="DMND01000054">
    <property type="protein sequence ID" value="HAN26747.1"/>
    <property type="molecule type" value="Genomic_DNA"/>
</dbReference>
<evidence type="ECO:0000259" key="4">
    <source>
        <dbReference type="PROSITE" id="PS50296"/>
    </source>
</evidence>
<dbReference type="FunFam" id="3.30.780.10:FF:000002">
    <property type="entry name" value="Stress response translation initiation inhibitor"/>
    <property type="match status" value="1"/>
</dbReference>
<name>A0A3C1KJ67_9GAMM</name>